<evidence type="ECO:0000313" key="1">
    <source>
        <dbReference type="EMBL" id="KAH7938208.1"/>
    </source>
</evidence>
<organism evidence="1 2">
    <name type="scientific">Dermacentor silvarum</name>
    <name type="common">Tick</name>
    <dbReference type="NCBI Taxonomy" id="543639"/>
    <lineage>
        <taxon>Eukaryota</taxon>
        <taxon>Metazoa</taxon>
        <taxon>Ecdysozoa</taxon>
        <taxon>Arthropoda</taxon>
        <taxon>Chelicerata</taxon>
        <taxon>Arachnida</taxon>
        <taxon>Acari</taxon>
        <taxon>Parasitiformes</taxon>
        <taxon>Ixodida</taxon>
        <taxon>Ixodoidea</taxon>
        <taxon>Ixodidae</taxon>
        <taxon>Rhipicephalinae</taxon>
        <taxon>Dermacentor</taxon>
    </lineage>
</organism>
<dbReference type="EMBL" id="CM023477">
    <property type="protein sequence ID" value="KAH7938208.1"/>
    <property type="molecule type" value="Genomic_DNA"/>
</dbReference>
<reference evidence="1" key="1">
    <citation type="submission" date="2020-05" db="EMBL/GenBank/DDBJ databases">
        <title>Large-scale comparative analyses of tick genomes elucidate their genetic diversity and vector capacities.</title>
        <authorList>
            <person name="Jia N."/>
            <person name="Wang J."/>
            <person name="Shi W."/>
            <person name="Du L."/>
            <person name="Sun Y."/>
            <person name="Zhan W."/>
            <person name="Jiang J."/>
            <person name="Wang Q."/>
            <person name="Zhang B."/>
            <person name="Ji P."/>
            <person name="Sakyi L.B."/>
            <person name="Cui X."/>
            <person name="Yuan T."/>
            <person name="Jiang B."/>
            <person name="Yang W."/>
            <person name="Lam T.T.-Y."/>
            <person name="Chang Q."/>
            <person name="Ding S."/>
            <person name="Wang X."/>
            <person name="Zhu J."/>
            <person name="Ruan X."/>
            <person name="Zhao L."/>
            <person name="Wei J."/>
            <person name="Que T."/>
            <person name="Du C."/>
            <person name="Cheng J."/>
            <person name="Dai P."/>
            <person name="Han X."/>
            <person name="Huang E."/>
            <person name="Gao Y."/>
            <person name="Liu J."/>
            <person name="Shao H."/>
            <person name="Ye R."/>
            <person name="Li L."/>
            <person name="Wei W."/>
            <person name="Wang X."/>
            <person name="Wang C."/>
            <person name="Yang T."/>
            <person name="Huo Q."/>
            <person name="Li W."/>
            <person name="Guo W."/>
            <person name="Chen H."/>
            <person name="Zhou L."/>
            <person name="Ni X."/>
            <person name="Tian J."/>
            <person name="Zhou Y."/>
            <person name="Sheng Y."/>
            <person name="Liu T."/>
            <person name="Pan Y."/>
            <person name="Xia L."/>
            <person name="Li J."/>
            <person name="Zhao F."/>
            <person name="Cao W."/>
        </authorList>
    </citation>
    <scope>NUCLEOTIDE SEQUENCE</scope>
    <source>
        <strain evidence="1">Dsil-2018</strain>
    </source>
</reference>
<protein>
    <submittedName>
        <fullName evidence="1">Uncharacterized protein</fullName>
    </submittedName>
</protein>
<gene>
    <name evidence="1" type="ORF">HPB49_021611</name>
</gene>
<dbReference type="Proteomes" id="UP000821865">
    <property type="component" value="Chromosome 8"/>
</dbReference>
<evidence type="ECO:0000313" key="2">
    <source>
        <dbReference type="Proteomes" id="UP000821865"/>
    </source>
</evidence>
<name>A0ACB8CBB5_DERSI</name>
<sequence length="432" mass="49358">MIPRGATLLFTLLGLACAQYEEAIQHLVSEQPEVIQEEREKSQMYQQMLHEVPKLDGGQAMFQGDMLMTERDLLDMYALVPSRNITWPGGIVPYKISESSVNEADLIRQGVAHWMNNSCLMFRELQKDDTTTDFILFIRGRGCWSRFGHVGSLQPISIGDGCETLGTVVHEIGHAIGFLHEQSRADRSRYVVVNYPNILQGLRSQFDPDQNKREYGARYDYTSVMHYSPTAFAASPEMKTLSPVNPLLAPLIRRQNGLTFRDRRKANFLYRCDAACTSRPVCANEGFVDHTCKCVCPPNTEGERCERLRRSYYTRPNCGGRVIRAKTIASPGYPRSQRPQDGVCVWWIQAPPNNKVQLTFRAFDLYGRVRKFCIYDRFEIRLQSLYLGQTFCSDEIKPGNVVTSVGRDVVIEYRPYTRFKRGFAAEVKFVPV</sequence>
<keyword evidence="2" id="KW-1185">Reference proteome</keyword>
<accession>A0ACB8CBB5</accession>
<comment type="caution">
    <text evidence="1">The sequence shown here is derived from an EMBL/GenBank/DDBJ whole genome shotgun (WGS) entry which is preliminary data.</text>
</comment>
<proteinExistence type="predicted"/>